<keyword evidence="3" id="KW-1185">Reference proteome</keyword>
<organism evidence="2 3">
    <name type="scientific">Diplodia corticola</name>
    <dbReference type="NCBI Taxonomy" id="236234"/>
    <lineage>
        <taxon>Eukaryota</taxon>
        <taxon>Fungi</taxon>
        <taxon>Dikarya</taxon>
        <taxon>Ascomycota</taxon>
        <taxon>Pezizomycotina</taxon>
        <taxon>Dothideomycetes</taxon>
        <taxon>Dothideomycetes incertae sedis</taxon>
        <taxon>Botryosphaeriales</taxon>
        <taxon>Botryosphaeriaceae</taxon>
        <taxon>Diplodia</taxon>
    </lineage>
</organism>
<evidence type="ECO:0000313" key="3">
    <source>
        <dbReference type="Proteomes" id="UP000183809"/>
    </source>
</evidence>
<protein>
    <recommendedName>
        <fullName evidence="4">Beta gamma crystallin</fullName>
    </recommendedName>
</protein>
<keyword evidence="1" id="KW-0732">Signal</keyword>
<reference evidence="2 3" key="1">
    <citation type="submission" date="2016-10" db="EMBL/GenBank/DDBJ databases">
        <title>Proteomics and genomics reveal pathogen-plant mechanisms compatible with a hemibiotrophic lifestyle of Diplodia corticola.</title>
        <authorList>
            <person name="Fernandes I."/>
            <person name="De Jonge R."/>
            <person name="Van De Peer Y."/>
            <person name="Devreese B."/>
            <person name="Alves A."/>
            <person name="Esteves A.C."/>
        </authorList>
    </citation>
    <scope>NUCLEOTIDE SEQUENCE [LARGE SCALE GENOMIC DNA]</scope>
    <source>
        <strain evidence="2 3">CBS 112549</strain>
    </source>
</reference>
<name>A0A1J9QTQ4_9PEZI</name>
<dbReference type="Proteomes" id="UP000183809">
    <property type="component" value="Unassembled WGS sequence"/>
</dbReference>
<dbReference type="GeneID" id="31016346"/>
<evidence type="ECO:0000256" key="1">
    <source>
        <dbReference type="SAM" id="SignalP"/>
    </source>
</evidence>
<dbReference type="Gene3D" id="2.60.20.10">
    <property type="entry name" value="Crystallins"/>
    <property type="match status" value="1"/>
</dbReference>
<feature type="signal peptide" evidence="1">
    <location>
        <begin position="1"/>
        <end position="19"/>
    </location>
</feature>
<proteinExistence type="predicted"/>
<feature type="chain" id="PRO_5012724191" description="Beta gamma crystallin" evidence="1">
    <location>
        <begin position="20"/>
        <end position="148"/>
    </location>
</feature>
<accession>A0A1J9QTQ4</accession>
<sequence>MQITAIASVLSLLAGYAVALPAGDPSTADLAFEVPSLSPPVNMTTKLHPIEPRGIVWRDIKICANSKLSGSCLTQRIKANQECYGLPPYMNDKSSSLWVAQAFCTVYKDQRCTGPSRQIQEPGIDDFKTIGFNDMVSSFKCQYYTALW</sequence>
<dbReference type="EMBL" id="MNUE01000044">
    <property type="protein sequence ID" value="OJD31777.1"/>
    <property type="molecule type" value="Genomic_DNA"/>
</dbReference>
<evidence type="ECO:0008006" key="4">
    <source>
        <dbReference type="Google" id="ProtNLM"/>
    </source>
</evidence>
<dbReference type="RefSeq" id="XP_020128037.1">
    <property type="nucleotide sequence ID" value="XM_020276085.1"/>
</dbReference>
<comment type="caution">
    <text evidence="2">The sequence shown here is derived from an EMBL/GenBank/DDBJ whole genome shotgun (WGS) entry which is preliminary data.</text>
</comment>
<gene>
    <name evidence="2" type="ORF">BKCO1_4400030</name>
</gene>
<dbReference type="OrthoDB" id="3933616at2759"/>
<dbReference type="AlphaFoldDB" id="A0A1J9QTQ4"/>
<dbReference type="STRING" id="236234.A0A1J9QTQ4"/>
<evidence type="ECO:0000313" key="2">
    <source>
        <dbReference type="EMBL" id="OJD31777.1"/>
    </source>
</evidence>